<organism evidence="2">
    <name type="scientific">marine sediment metagenome</name>
    <dbReference type="NCBI Taxonomy" id="412755"/>
    <lineage>
        <taxon>unclassified sequences</taxon>
        <taxon>metagenomes</taxon>
        <taxon>ecological metagenomes</taxon>
    </lineage>
</organism>
<proteinExistence type="predicted"/>
<feature type="compositionally biased region" description="Basic and acidic residues" evidence="1">
    <location>
        <begin position="49"/>
        <end position="69"/>
    </location>
</feature>
<accession>A0A0F9H7A9</accession>
<sequence>MYRIVKTKHNISRTEKMLDDLERQGLKAICSIERGKFIVLHKEEPSAWVKEEPPKEEPKVKPVKEEPKIETPVIETPKEEPIIEVKKEPPKVEPGKEEPKIETPSVKIGEVQYIPIPQ</sequence>
<dbReference type="AlphaFoldDB" id="A0A0F9H7A9"/>
<feature type="compositionally biased region" description="Basic and acidic residues" evidence="1">
    <location>
        <begin position="76"/>
        <end position="101"/>
    </location>
</feature>
<name>A0A0F9H7A9_9ZZZZ</name>
<evidence type="ECO:0000256" key="1">
    <source>
        <dbReference type="SAM" id="MobiDB-lite"/>
    </source>
</evidence>
<dbReference type="EMBL" id="LAZR01025674">
    <property type="protein sequence ID" value="KKL71152.1"/>
    <property type="molecule type" value="Genomic_DNA"/>
</dbReference>
<feature type="region of interest" description="Disordered" evidence="1">
    <location>
        <begin position="49"/>
        <end position="104"/>
    </location>
</feature>
<gene>
    <name evidence="2" type="ORF">LCGC14_2097810</name>
</gene>
<comment type="caution">
    <text evidence="2">The sequence shown here is derived from an EMBL/GenBank/DDBJ whole genome shotgun (WGS) entry which is preliminary data.</text>
</comment>
<protein>
    <submittedName>
        <fullName evidence="2">Uncharacterized protein</fullName>
    </submittedName>
</protein>
<evidence type="ECO:0000313" key="2">
    <source>
        <dbReference type="EMBL" id="KKL71152.1"/>
    </source>
</evidence>
<reference evidence="2" key="1">
    <citation type="journal article" date="2015" name="Nature">
        <title>Complex archaea that bridge the gap between prokaryotes and eukaryotes.</title>
        <authorList>
            <person name="Spang A."/>
            <person name="Saw J.H."/>
            <person name="Jorgensen S.L."/>
            <person name="Zaremba-Niedzwiedzka K."/>
            <person name="Martijn J."/>
            <person name="Lind A.E."/>
            <person name="van Eijk R."/>
            <person name="Schleper C."/>
            <person name="Guy L."/>
            <person name="Ettema T.J."/>
        </authorList>
    </citation>
    <scope>NUCLEOTIDE SEQUENCE</scope>
</reference>